<accession>A0A927EZL9</accession>
<feature type="region of interest" description="Disordered" evidence="1">
    <location>
        <begin position="396"/>
        <end position="415"/>
    </location>
</feature>
<evidence type="ECO:0000256" key="1">
    <source>
        <dbReference type="SAM" id="MobiDB-lite"/>
    </source>
</evidence>
<sequence length="932" mass="101057">MTHTPEPLAADLDTVRSWLDALYGGIPGYLSICSPADGWKGSRFTTDEAGIAAAVDHVARLDKKKPKGIYAQVTTLREQPTQGRGGEELAYGLRGLWSDLDFGTVGHKPAPGALPLPPDEQAVLRVVSESGLPDPTGLIWSGYGAYAWWWLDEPHLIGDDRDRVKQLSEDWQTILAAAAHRNGWSHDTGVSDLARILRIPGTVNRKADQEKLATIGEASGALYSLDELQVAAARSITVAKQQLQPAPAPPRPGPQRAFPQQRATGPGPFDVIEETASWHDILAPVGWSFVRNHRDGREEWKRPAGAAGASESDYSALCSYNPPVMVNFSDAAGLPTGRQPSGRKLTMGRVFAELHYGGDVSAAARDVMRAATGAPSSTGARYLPAQVLAAVKQRCTTERPTPEPVDRIDGTPPEVHSVNSVDADPMYESGWEEPLPIDSPPLPSFPTEALGPNLAPLVSAAAETFQVPEDLPGITVLGIIASAIGGRRRVQVTPAWHETTSLWVAGIANSSELKSPLLRLLSAPIKEAEKELRTAAAPVIEEKQQERRIAEGRMAAAEKQATSARKADERDEGKADAQAAREMLAEIGEIPSLPRILFGDLTPEVAQKRAAEQGGRIAVASAEGGTFEMMTGVYSQGQPNINFFLNAYSGDAEPVDRISRETITMDSAHVSLSLLVQPSVLDGLARKHNKLRGKGLLGRFIYAYPMSRVGERAMRPAPIPPSTATGYSSRIHELVERVWDSTEQVITFTDDAADTLIAFRATIEPRLQEKTGDLRVIGEWAGKLHGTCARIASVLALYDNPGAQHVSAEHVGRAVRIARYLIAHASRIYEVMDRKEEDTALDRARDIISWLRSLAEKPLTAFTRRDAQRGLGRSAGSAEDVQEALDLLDEYGWVARQPLPEREPGKRGQNPLPRYLIHPWVYSPPQAVPSAA</sequence>
<proteinExistence type="predicted"/>
<dbReference type="RefSeq" id="WP_191209271.1">
    <property type="nucleotide sequence ID" value="NZ_BAABKL010000036.1"/>
</dbReference>
<gene>
    <name evidence="2" type="ORF">IF129_10380</name>
</gene>
<feature type="region of interest" description="Disordered" evidence="1">
    <location>
        <begin position="555"/>
        <end position="576"/>
    </location>
</feature>
<dbReference type="InterPro" id="IPR025048">
    <property type="entry name" value="DUF3987"/>
</dbReference>
<name>A0A927EZL9_9ACTN</name>
<dbReference type="Proteomes" id="UP000632289">
    <property type="component" value="Unassembled WGS sequence"/>
</dbReference>
<comment type="caution">
    <text evidence="2">The sequence shown here is derived from an EMBL/GenBank/DDBJ whole genome shotgun (WGS) entry which is preliminary data.</text>
</comment>
<reference evidence="2" key="1">
    <citation type="submission" date="2020-09" db="EMBL/GenBank/DDBJ databases">
        <title>Secondary metabolite and genome analysis of marine Streptomyces chumphonensis KK1-2T.</title>
        <authorList>
            <person name="Phongsopitanun W."/>
            <person name="Kanchanasin P."/>
            <person name="Pittayakhajonwut P."/>
            <person name="Suwanborirux K."/>
            <person name="Tanasupawat S."/>
        </authorList>
    </citation>
    <scope>NUCLEOTIDE SEQUENCE</scope>
    <source>
        <strain evidence="2">KK1-2</strain>
    </source>
</reference>
<dbReference type="EMBL" id="JACXYU010000004">
    <property type="protein sequence ID" value="MBD3931962.1"/>
    <property type="molecule type" value="Genomic_DNA"/>
</dbReference>
<protein>
    <submittedName>
        <fullName evidence="2">DUF3987 domain-containing protein</fullName>
    </submittedName>
</protein>
<evidence type="ECO:0000313" key="3">
    <source>
        <dbReference type="Proteomes" id="UP000632289"/>
    </source>
</evidence>
<dbReference type="Pfam" id="PF13148">
    <property type="entry name" value="DUF3987"/>
    <property type="match status" value="1"/>
</dbReference>
<feature type="region of interest" description="Disordered" evidence="1">
    <location>
        <begin position="241"/>
        <end position="265"/>
    </location>
</feature>
<evidence type="ECO:0000313" key="2">
    <source>
        <dbReference type="EMBL" id="MBD3931962.1"/>
    </source>
</evidence>
<keyword evidence="3" id="KW-1185">Reference proteome</keyword>
<dbReference type="AlphaFoldDB" id="A0A927EZL9"/>
<feature type="compositionally biased region" description="Basic and acidic residues" evidence="1">
    <location>
        <begin position="396"/>
        <end position="409"/>
    </location>
</feature>
<feature type="compositionally biased region" description="Low complexity" evidence="1">
    <location>
        <begin position="254"/>
        <end position="263"/>
    </location>
</feature>
<feature type="compositionally biased region" description="Basic and acidic residues" evidence="1">
    <location>
        <begin position="565"/>
        <end position="575"/>
    </location>
</feature>
<organism evidence="2 3">
    <name type="scientific">Streptomyces chumphonensis</name>
    <dbReference type="NCBI Taxonomy" id="1214925"/>
    <lineage>
        <taxon>Bacteria</taxon>
        <taxon>Bacillati</taxon>
        <taxon>Actinomycetota</taxon>
        <taxon>Actinomycetes</taxon>
        <taxon>Kitasatosporales</taxon>
        <taxon>Streptomycetaceae</taxon>
        <taxon>Streptomyces</taxon>
    </lineage>
</organism>